<proteinExistence type="predicted"/>
<dbReference type="InterPro" id="IPR036812">
    <property type="entry name" value="NAD(P)_OxRdtase_dom_sf"/>
</dbReference>
<dbReference type="SUPFAM" id="SSF51430">
    <property type="entry name" value="NAD(P)-linked oxidoreductase"/>
    <property type="match status" value="1"/>
</dbReference>
<dbReference type="InterPro" id="IPR050523">
    <property type="entry name" value="AKR_Detox_Biosynth"/>
</dbReference>
<dbReference type="Gene3D" id="3.20.20.100">
    <property type="entry name" value="NADP-dependent oxidoreductase domain"/>
    <property type="match status" value="1"/>
</dbReference>
<dbReference type="InterPro" id="IPR023210">
    <property type="entry name" value="NADP_OxRdtase_dom"/>
</dbReference>
<dbReference type="Pfam" id="PF00248">
    <property type="entry name" value="Aldo_ket_red"/>
    <property type="match status" value="1"/>
</dbReference>
<name>A0A286E5X3_9NEIS</name>
<dbReference type="RefSeq" id="WP_097113677.1">
    <property type="nucleotide sequence ID" value="NZ_CP083931.1"/>
</dbReference>
<evidence type="ECO:0000313" key="3">
    <source>
        <dbReference type="Proteomes" id="UP000219669"/>
    </source>
</evidence>
<keyword evidence="3" id="KW-1185">Reference proteome</keyword>
<organism evidence="2 3">
    <name type="scientific">Alysiella filiformis DSM 16848</name>
    <dbReference type="NCBI Taxonomy" id="1120981"/>
    <lineage>
        <taxon>Bacteria</taxon>
        <taxon>Pseudomonadati</taxon>
        <taxon>Pseudomonadota</taxon>
        <taxon>Betaproteobacteria</taxon>
        <taxon>Neisseriales</taxon>
        <taxon>Neisseriaceae</taxon>
        <taxon>Alysiella</taxon>
    </lineage>
</organism>
<dbReference type="PRINTS" id="PR00069">
    <property type="entry name" value="ALDKETRDTASE"/>
</dbReference>
<evidence type="ECO:0000313" key="2">
    <source>
        <dbReference type="EMBL" id="SOD66300.1"/>
    </source>
</evidence>
<reference evidence="2 3" key="1">
    <citation type="submission" date="2017-09" db="EMBL/GenBank/DDBJ databases">
        <authorList>
            <person name="Ehlers B."/>
            <person name="Leendertz F.H."/>
        </authorList>
    </citation>
    <scope>NUCLEOTIDE SEQUENCE [LARGE SCALE GENOMIC DNA]</scope>
    <source>
        <strain evidence="2 3">DSM 16848</strain>
    </source>
</reference>
<feature type="domain" description="NADP-dependent oxidoreductase" evidence="1">
    <location>
        <begin position="14"/>
        <end position="291"/>
    </location>
</feature>
<evidence type="ECO:0000259" key="1">
    <source>
        <dbReference type="Pfam" id="PF00248"/>
    </source>
</evidence>
<dbReference type="PANTHER" id="PTHR43364:SF1">
    <property type="entry name" value="OXIDOREDUCTASE YDHF"/>
    <property type="match status" value="1"/>
</dbReference>
<dbReference type="InterPro" id="IPR020471">
    <property type="entry name" value="AKR"/>
</dbReference>
<dbReference type="OrthoDB" id="9768793at2"/>
<accession>A0A286E5X3</accession>
<dbReference type="GO" id="GO:0005829">
    <property type="term" value="C:cytosol"/>
    <property type="evidence" value="ECO:0007669"/>
    <property type="project" value="TreeGrafter"/>
</dbReference>
<dbReference type="CDD" id="cd19092">
    <property type="entry name" value="AKR_BsYcsN_EcYdhF-like"/>
    <property type="match status" value="1"/>
</dbReference>
<dbReference type="EMBL" id="OCNF01000003">
    <property type="protein sequence ID" value="SOD66300.1"/>
    <property type="molecule type" value="Genomic_DNA"/>
</dbReference>
<gene>
    <name evidence="2" type="ORF">SAMN02746062_00578</name>
</gene>
<dbReference type="GO" id="GO:0016491">
    <property type="term" value="F:oxidoreductase activity"/>
    <property type="evidence" value="ECO:0007669"/>
    <property type="project" value="InterPro"/>
</dbReference>
<protein>
    <submittedName>
        <fullName evidence="2">Predicted oxidoreductase</fullName>
    </submittedName>
</protein>
<dbReference type="Proteomes" id="UP000219669">
    <property type="component" value="Unassembled WGS sequence"/>
</dbReference>
<dbReference type="PANTHER" id="PTHR43364">
    <property type="entry name" value="NADH-SPECIFIC METHYLGLYOXAL REDUCTASE-RELATED"/>
    <property type="match status" value="1"/>
</dbReference>
<dbReference type="AlphaFoldDB" id="A0A286E5X3"/>
<sequence length="299" mass="33926">MQIQLNDTLNFSRIIHGYWRAHEWGLNTEQYIDLIENVLNLGITTFDHAACYGGFTNETAFGKALAAKPSLRDKMQLVSKFGILFPNQTFPEMRRKHYDNSRQHIIWSAERSVRELQCDYLDVLLVHRPSPCANPEEIAAAFDDLHSRGLVKHFGVSNFPVGKIKMLQSHLGQNLVTNQIEISPMCLTSFDNGDLDFALEKRMKPMAWSPLAGGKLFDGNDERAQRIQAALREVGEKYGENRLDTLAYAWLLNHPAKIMPIVGSGQIERIRNAVDALRLNFSEEDWIQIYSASVGKPVP</sequence>